<dbReference type="InterPro" id="IPR002052">
    <property type="entry name" value="DNA_methylase_N6_adenine_CS"/>
</dbReference>
<dbReference type="GO" id="GO:0006304">
    <property type="term" value="P:DNA modification"/>
    <property type="evidence" value="ECO:0007669"/>
    <property type="project" value="InterPro"/>
</dbReference>
<evidence type="ECO:0000256" key="3">
    <source>
        <dbReference type="ARBA" id="ARBA00022603"/>
    </source>
</evidence>
<evidence type="ECO:0000313" key="9">
    <source>
        <dbReference type="EMBL" id="QMU27694.1"/>
    </source>
</evidence>
<sequence>MTTKKKIGSYYTPSILSTFIVKHSFRKIQDKSSIKVLEPSVGDGEFIRALSSVKIPKGLNTIEFFAVEKVECEYLKAKDAASNSTIANITFDIVNQDYLKWQKTNNIKFSLIIGNPPYIKKELLNEEQISICKEIHSSVGLNNSINNIWSSFLFSCSLILDSQGILSFVLPADLLQHKSSEFIRSFLAIHFQRIEIFTFDQLLFESIGQDTILLFCYKKSNDPGLFYSRIKDKDQLTTSNFTLASNNILISTNTKWSHHILDQDEIQFLHNLKNNLSPISNYCISKPGVVTAANSFFIITSETEKNYNLSEFTIPIVQKGQFVNGKLLFTYNDMMNLIESKKPSKFLMLSDEVPDNGSKSLLEYLSIGEEKGLPFRYKCRNRKIWYLIPNVPSKASDAFFFKRSHNYPKFLINSAKAYVTDSAYMVDVKPEFTIESVVVSFYNSLTLTFAELEGRYYGGGVLELTPSEFKGLPIPYTTVTKSYFDTFTEAFRSKINIDEITNLNDNLTLSKLLLCNNDDLIKIRLIKNKLLNKRLRKDF</sequence>
<evidence type="ECO:0000256" key="1">
    <source>
        <dbReference type="ARBA" id="ARBA00006594"/>
    </source>
</evidence>
<dbReference type="PRINTS" id="PR00507">
    <property type="entry name" value="N12N6MTFRASE"/>
</dbReference>
<evidence type="ECO:0000256" key="5">
    <source>
        <dbReference type="ARBA" id="ARBA00022691"/>
    </source>
</evidence>
<feature type="domain" description="Type II methyltransferase M.TaqI-like" evidence="7">
    <location>
        <begin position="93"/>
        <end position="199"/>
    </location>
</feature>
<dbReference type="EC" id="2.1.1.72" evidence="2"/>
<dbReference type="Proteomes" id="UP000514509">
    <property type="component" value="Chromosome"/>
</dbReference>
<accession>A0A7L7L4J6</accession>
<dbReference type="RefSeq" id="WP_182414888.1">
    <property type="nucleotide sequence ID" value="NZ_CP055153.1"/>
</dbReference>
<dbReference type="InterPro" id="IPR050953">
    <property type="entry name" value="N4_N6_ade-DNA_methylase"/>
</dbReference>
<evidence type="ECO:0000256" key="4">
    <source>
        <dbReference type="ARBA" id="ARBA00022679"/>
    </source>
</evidence>
<dbReference type="GO" id="GO:0003676">
    <property type="term" value="F:nucleic acid binding"/>
    <property type="evidence" value="ECO:0007669"/>
    <property type="project" value="InterPro"/>
</dbReference>
<dbReference type="REBASE" id="436059">
    <property type="entry name" value="M.Asp8001ORF6370P"/>
</dbReference>
<evidence type="ECO:0000256" key="2">
    <source>
        <dbReference type="ARBA" id="ARBA00011900"/>
    </source>
</evidence>
<dbReference type="InterPro" id="IPR011639">
    <property type="entry name" value="MethylTrfase_TaqI-like_dom"/>
</dbReference>
<dbReference type="GO" id="GO:0032259">
    <property type="term" value="P:methylation"/>
    <property type="evidence" value="ECO:0007669"/>
    <property type="project" value="UniProtKB-KW"/>
</dbReference>
<dbReference type="KEGG" id="add:HUW48_06370"/>
<dbReference type="Pfam" id="PF07669">
    <property type="entry name" value="Eco57I"/>
    <property type="match status" value="1"/>
</dbReference>
<dbReference type="Gene3D" id="3.40.50.150">
    <property type="entry name" value="Vaccinia Virus protein VP39"/>
    <property type="match status" value="1"/>
</dbReference>
<feature type="domain" description="Type II methyltransferase M.Eco57I C-terminal" evidence="8">
    <location>
        <begin position="254"/>
        <end position="508"/>
    </location>
</feature>
<protein>
    <recommendedName>
        <fullName evidence="2">site-specific DNA-methyltransferase (adenine-specific)</fullName>
        <ecNumber evidence="2">2.1.1.72</ecNumber>
    </recommendedName>
</protein>
<dbReference type="InterPro" id="IPR054520">
    <property type="entry name" value="M_Eco57I_C"/>
</dbReference>
<reference evidence="9 10" key="1">
    <citation type="submission" date="2020-06" db="EMBL/GenBank/DDBJ databases">
        <authorList>
            <person name="Hwang Y.J."/>
        </authorList>
    </citation>
    <scope>NUCLEOTIDE SEQUENCE [LARGE SCALE GENOMIC DNA]</scope>
    <source>
        <strain evidence="9 10">KUDC8001</strain>
    </source>
</reference>
<evidence type="ECO:0000259" key="7">
    <source>
        <dbReference type="Pfam" id="PF07669"/>
    </source>
</evidence>
<keyword evidence="4" id="KW-0808">Transferase</keyword>
<evidence type="ECO:0000256" key="6">
    <source>
        <dbReference type="ARBA" id="ARBA00047942"/>
    </source>
</evidence>
<comment type="catalytic activity">
    <reaction evidence="6">
        <text>a 2'-deoxyadenosine in DNA + S-adenosyl-L-methionine = an N(6)-methyl-2'-deoxyadenosine in DNA + S-adenosyl-L-homocysteine + H(+)</text>
        <dbReference type="Rhea" id="RHEA:15197"/>
        <dbReference type="Rhea" id="RHEA-COMP:12418"/>
        <dbReference type="Rhea" id="RHEA-COMP:12419"/>
        <dbReference type="ChEBI" id="CHEBI:15378"/>
        <dbReference type="ChEBI" id="CHEBI:57856"/>
        <dbReference type="ChEBI" id="CHEBI:59789"/>
        <dbReference type="ChEBI" id="CHEBI:90615"/>
        <dbReference type="ChEBI" id="CHEBI:90616"/>
        <dbReference type="EC" id="2.1.1.72"/>
    </reaction>
</comment>
<proteinExistence type="inferred from homology"/>
<evidence type="ECO:0000259" key="8">
    <source>
        <dbReference type="Pfam" id="PF22837"/>
    </source>
</evidence>
<dbReference type="SUPFAM" id="SSF53335">
    <property type="entry name" value="S-adenosyl-L-methionine-dependent methyltransferases"/>
    <property type="match status" value="1"/>
</dbReference>
<name>A0A7L7L4J6_9BACT</name>
<reference evidence="9 10" key="2">
    <citation type="submission" date="2020-08" db="EMBL/GenBank/DDBJ databases">
        <title>Adhaeribacter dokdonensis sp. nov., isolated from the rhizosphere of Elymus tsukushiensis, a plant native to the Dokdo Islands, Republic of Korea.</title>
        <authorList>
            <person name="Ghim S.Y."/>
        </authorList>
    </citation>
    <scope>NUCLEOTIDE SEQUENCE [LARGE SCALE GENOMIC DNA]</scope>
    <source>
        <strain evidence="9 10">KUDC8001</strain>
    </source>
</reference>
<organism evidence="9 10">
    <name type="scientific">Adhaeribacter radiodurans</name>
    <dbReference type="NCBI Taxonomy" id="2745197"/>
    <lineage>
        <taxon>Bacteria</taxon>
        <taxon>Pseudomonadati</taxon>
        <taxon>Bacteroidota</taxon>
        <taxon>Cytophagia</taxon>
        <taxon>Cytophagales</taxon>
        <taxon>Hymenobacteraceae</taxon>
        <taxon>Adhaeribacter</taxon>
    </lineage>
</organism>
<dbReference type="InterPro" id="IPR029063">
    <property type="entry name" value="SAM-dependent_MTases_sf"/>
</dbReference>
<dbReference type="GO" id="GO:0009007">
    <property type="term" value="F:site-specific DNA-methyltransferase (adenine-specific) activity"/>
    <property type="evidence" value="ECO:0007669"/>
    <property type="project" value="UniProtKB-EC"/>
</dbReference>
<keyword evidence="10" id="KW-1185">Reference proteome</keyword>
<evidence type="ECO:0000313" key="10">
    <source>
        <dbReference type="Proteomes" id="UP000514509"/>
    </source>
</evidence>
<dbReference type="PROSITE" id="PS00092">
    <property type="entry name" value="N6_MTASE"/>
    <property type="match status" value="1"/>
</dbReference>
<dbReference type="EMBL" id="CP055153">
    <property type="protein sequence ID" value="QMU27694.1"/>
    <property type="molecule type" value="Genomic_DNA"/>
</dbReference>
<dbReference type="PANTHER" id="PTHR33841:SF5">
    <property type="entry name" value="DNA METHYLASE (MODIFICATION METHYLASE) (METHYLTRANSFERASE)-RELATED"/>
    <property type="match status" value="1"/>
</dbReference>
<dbReference type="Pfam" id="PF22837">
    <property type="entry name" value="M_Eco57I_C"/>
    <property type="match status" value="1"/>
</dbReference>
<keyword evidence="3 9" id="KW-0489">Methyltransferase</keyword>
<dbReference type="PANTHER" id="PTHR33841">
    <property type="entry name" value="DNA METHYLTRANSFERASE YEEA-RELATED"/>
    <property type="match status" value="1"/>
</dbReference>
<keyword evidence="5" id="KW-0949">S-adenosyl-L-methionine</keyword>
<gene>
    <name evidence="9" type="ORF">HUW48_06370</name>
</gene>
<dbReference type="AlphaFoldDB" id="A0A7L7L4J6"/>
<comment type="similarity">
    <text evidence="1">Belongs to the N(4)/N(6)-methyltransferase family.</text>
</comment>